<evidence type="ECO:0000256" key="1">
    <source>
        <dbReference type="SAM" id="MobiDB-lite"/>
    </source>
</evidence>
<keyword evidence="3" id="KW-1185">Reference proteome</keyword>
<accession>A0ABQ6I1M2</accession>
<feature type="region of interest" description="Disordered" evidence="1">
    <location>
        <begin position="176"/>
        <end position="229"/>
    </location>
</feature>
<feature type="compositionally biased region" description="Basic residues" evidence="1">
    <location>
        <begin position="217"/>
        <end position="229"/>
    </location>
</feature>
<gene>
    <name evidence="2" type="ORF">GCM10025864_18810</name>
</gene>
<comment type="caution">
    <text evidence="2">The sequence shown here is derived from an EMBL/GenBank/DDBJ whole genome shotgun (WGS) entry which is preliminary data.</text>
</comment>
<dbReference type="EMBL" id="BSUK01000001">
    <property type="protein sequence ID" value="GMA24122.1"/>
    <property type="molecule type" value="Genomic_DNA"/>
</dbReference>
<name>A0ABQ6I1M2_9MICO</name>
<evidence type="ECO:0000313" key="2">
    <source>
        <dbReference type="EMBL" id="GMA24122.1"/>
    </source>
</evidence>
<dbReference type="Proteomes" id="UP001157091">
    <property type="component" value="Unassembled WGS sequence"/>
</dbReference>
<sequence length="229" mass="25352">MATEFVFRYVPLPGLATVRQALFGAADRRPLLERFARWGLDAPSTVGTYVRLLRAPEYWSQVPAAHRGEPIISVATVTYGDPADEPALTEGMFEGFEPLWTSLRTIPHVTLQHSTDDEFRYGVAHYWKHTFLQDLTPEAIDTMLEHADAYPGRALNSSAFIAHQLMCPIEMIAGSRTPRDSSGDSTAGVGAPFSANIGADWEYPGRRPRSSPGPRRSTPRSRPSRPGRT</sequence>
<evidence type="ECO:0000313" key="3">
    <source>
        <dbReference type="Proteomes" id="UP001157091"/>
    </source>
</evidence>
<dbReference type="Gene3D" id="3.30.465.10">
    <property type="match status" value="1"/>
</dbReference>
<protein>
    <submittedName>
        <fullName evidence="2">Uncharacterized protein</fullName>
    </submittedName>
</protein>
<dbReference type="InterPro" id="IPR016169">
    <property type="entry name" value="FAD-bd_PCMH_sub2"/>
</dbReference>
<proteinExistence type="predicted"/>
<reference evidence="3" key="1">
    <citation type="journal article" date="2019" name="Int. J. Syst. Evol. Microbiol.">
        <title>The Global Catalogue of Microorganisms (GCM) 10K type strain sequencing project: providing services to taxonomists for standard genome sequencing and annotation.</title>
        <authorList>
            <consortium name="The Broad Institute Genomics Platform"/>
            <consortium name="The Broad Institute Genome Sequencing Center for Infectious Disease"/>
            <person name="Wu L."/>
            <person name="Ma J."/>
        </authorList>
    </citation>
    <scope>NUCLEOTIDE SEQUENCE [LARGE SCALE GENOMIC DNA]</scope>
    <source>
        <strain evidence="3">NBRC 106348</strain>
    </source>
</reference>
<dbReference type="Gene3D" id="3.40.462.20">
    <property type="match status" value="1"/>
</dbReference>
<organism evidence="2 3">
    <name type="scientific">Luteimicrobium album</name>
    <dbReference type="NCBI Taxonomy" id="1054550"/>
    <lineage>
        <taxon>Bacteria</taxon>
        <taxon>Bacillati</taxon>
        <taxon>Actinomycetota</taxon>
        <taxon>Actinomycetes</taxon>
        <taxon>Micrococcales</taxon>
        <taxon>Luteimicrobium</taxon>
    </lineage>
</organism>